<reference evidence="1 3" key="1">
    <citation type="submission" date="2018-06" db="EMBL/GenBank/DDBJ databases">
        <title>Complete Genome Sequence of the Microcystin-Degrading Bacterium Sphingosinicella microcystinivorans Strain B-9.</title>
        <authorList>
            <person name="Jin H."/>
            <person name="Nishizawa T."/>
            <person name="Guo Y."/>
            <person name="Nishizawa A."/>
            <person name="Park H."/>
            <person name="Kato H."/>
            <person name="Tsuji K."/>
            <person name="Harada K."/>
        </authorList>
    </citation>
    <scope>NUCLEOTIDE SEQUENCE [LARGE SCALE GENOMIC DNA]</scope>
    <source>
        <strain evidence="1 3">B9</strain>
    </source>
</reference>
<dbReference type="AlphaFoldDB" id="A0AAD1G131"/>
<dbReference type="Proteomes" id="UP000275727">
    <property type="component" value="Chromosome"/>
</dbReference>
<gene>
    <name evidence="2" type="ORF">DFR51_0953</name>
    <name evidence="1" type="ORF">SmB9_20210</name>
</gene>
<protein>
    <recommendedName>
        <fullName evidence="5">DUF4440 domain-containing protein</fullName>
    </recommendedName>
</protein>
<dbReference type="SUPFAM" id="SSF54427">
    <property type="entry name" value="NTF2-like"/>
    <property type="match status" value="1"/>
</dbReference>
<dbReference type="EMBL" id="AP018711">
    <property type="protein sequence ID" value="BBE34363.1"/>
    <property type="molecule type" value="Genomic_DNA"/>
</dbReference>
<evidence type="ECO:0000313" key="2">
    <source>
        <dbReference type="EMBL" id="RKS91390.1"/>
    </source>
</evidence>
<dbReference type="RefSeq" id="WP_121047845.1">
    <property type="nucleotide sequence ID" value="NZ_AP018711.1"/>
</dbReference>
<evidence type="ECO:0000313" key="4">
    <source>
        <dbReference type="Proteomes" id="UP000276029"/>
    </source>
</evidence>
<name>A0AAD1G131_SPHMI</name>
<dbReference type="InterPro" id="IPR032710">
    <property type="entry name" value="NTF2-like_dom_sf"/>
</dbReference>
<accession>A0AAD1G131</accession>
<proteinExistence type="predicted"/>
<keyword evidence="4" id="KW-1185">Reference proteome</keyword>
<evidence type="ECO:0000313" key="3">
    <source>
        <dbReference type="Proteomes" id="UP000275727"/>
    </source>
</evidence>
<dbReference type="KEGG" id="smic:SmB9_20210"/>
<organism evidence="1 3">
    <name type="scientific">Sphingosinicella microcystinivorans</name>
    <dbReference type="NCBI Taxonomy" id="335406"/>
    <lineage>
        <taxon>Bacteria</taxon>
        <taxon>Pseudomonadati</taxon>
        <taxon>Pseudomonadota</taxon>
        <taxon>Alphaproteobacteria</taxon>
        <taxon>Sphingomonadales</taxon>
        <taxon>Sphingosinicellaceae</taxon>
        <taxon>Sphingosinicella</taxon>
    </lineage>
</organism>
<dbReference type="Proteomes" id="UP000276029">
    <property type="component" value="Unassembled WGS sequence"/>
</dbReference>
<dbReference type="Gene3D" id="3.10.450.50">
    <property type="match status" value="1"/>
</dbReference>
<evidence type="ECO:0008006" key="5">
    <source>
        <dbReference type="Google" id="ProtNLM"/>
    </source>
</evidence>
<sequence length="148" mass="17023">MADQALSEEFQELYTAWGDAIANKRHDWLEAFFAEDFLGTAQPWPTLRVNKQQMIDLDKAIDAMETKWVKVEAQRIGDEVLTIGHVRYMREEFREGASIGDGMPSGQQIAELTKGKVAVYLNAWRHNGDHWQCYDHHLVAVIEDKGFE</sequence>
<dbReference type="EMBL" id="RBWX01000007">
    <property type="protein sequence ID" value="RKS91390.1"/>
    <property type="molecule type" value="Genomic_DNA"/>
</dbReference>
<reference evidence="2 4" key="2">
    <citation type="submission" date="2018-10" db="EMBL/GenBank/DDBJ databases">
        <title>Genomic Encyclopedia of Type Strains, Phase IV (KMG-IV): sequencing the most valuable type-strain genomes for metagenomic binning, comparative biology and taxonomic classification.</title>
        <authorList>
            <person name="Goeker M."/>
        </authorList>
    </citation>
    <scope>NUCLEOTIDE SEQUENCE [LARGE SCALE GENOMIC DNA]</scope>
    <source>
        <strain evidence="2 4">DSM 19791</strain>
    </source>
</reference>
<evidence type="ECO:0000313" key="1">
    <source>
        <dbReference type="EMBL" id="BBE34363.1"/>
    </source>
</evidence>